<evidence type="ECO:0000256" key="3">
    <source>
        <dbReference type="ARBA" id="ARBA00022801"/>
    </source>
</evidence>
<dbReference type="PANTHER" id="PTHR48098">
    <property type="entry name" value="ENTEROCHELIN ESTERASE-RELATED"/>
    <property type="match status" value="1"/>
</dbReference>
<gene>
    <name evidence="6" type="ORF">BKH28_00460</name>
</gene>
<sequence length="467" mass="51257">MAPDGGPVRMTPAWWPQAPDDSALAAAAAGGCPLLGESRVVDGVEMVETTFLWRDDQQHGASPSVLIHLNTLTDNHRTHIAPALAVRVPGTGWWALHVLLPQDALLGYRIVVTQAPLPDDAGARRECWKRVHALGRPDPLNPDRLHDGFGLVSSMWLGPKALLHPDWRTGSGALADQALNRPHDERDGYDIRFDLEDEALRDFDEPHDPRRRVTLWRGCRVPESSGGRYERGLLVLLDGNIWRGNDAVDHLAARSSRWDLLLIDSGGLAMRSRDLADPRRSRELLHRCLQAARRAAGDHGRATDSPSDGVGVHPWSPHRIVVAGQSLGGVAAADFVLHHPELATRAVVQSGSFWLGSECRGEGEGELLTWLRRRAETRSDSIGSWGQEELDARSGGGLEARLVVQCGVHEGGLQRAARTAAVFLEQEGALVEYREERGGHDYAWWRHGLSRGLDAHEQDLGLQQPGT</sequence>
<dbReference type="GO" id="GO:0006826">
    <property type="term" value="P:iron ion transport"/>
    <property type="evidence" value="ECO:0007669"/>
    <property type="project" value="InterPro"/>
</dbReference>
<dbReference type="Proteomes" id="UP000186394">
    <property type="component" value="Unassembled WGS sequence"/>
</dbReference>
<dbReference type="PANTHER" id="PTHR48098:SF3">
    <property type="entry name" value="IRON(III) ENTEROBACTIN ESTERASE"/>
    <property type="match status" value="1"/>
</dbReference>
<evidence type="ECO:0000256" key="1">
    <source>
        <dbReference type="ARBA" id="ARBA00004496"/>
    </source>
</evidence>
<reference evidence="6 7" key="1">
    <citation type="submission" date="2016-12" db="EMBL/GenBank/DDBJ databases">
        <title>Genomic comparison of strains in the 'Actinomyces naeslundii' group.</title>
        <authorList>
            <person name="Mughal S.R."/>
            <person name="Do T."/>
            <person name="Gilbert S.C."/>
            <person name="Witherden E.A."/>
            <person name="Didelot X."/>
            <person name="Beighton D."/>
        </authorList>
    </citation>
    <scope>NUCLEOTIDE SEQUENCE [LARGE SCALE GENOMIC DNA]</scope>
    <source>
        <strain evidence="6 7">P6N</strain>
    </source>
</reference>
<dbReference type="EMBL" id="MSKL01000002">
    <property type="protein sequence ID" value="OLO51259.1"/>
    <property type="molecule type" value="Genomic_DNA"/>
</dbReference>
<evidence type="ECO:0000259" key="5">
    <source>
        <dbReference type="Pfam" id="PF11806"/>
    </source>
</evidence>
<comment type="caution">
    <text evidence="6">The sequence shown here is derived from an EMBL/GenBank/DDBJ whole genome shotgun (WGS) entry which is preliminary data.</text>
</comment>
<dbReference type="InterPro" id="IPR021764">
    <property type="entry name" value="Enterochelin_esterase_N"/>
</dbReference>
<dbReference type="AlphaFoldDB" id="A0A1Q8VT53"/>
<feature type="domain" description="Enterochelin esterase N-terminal" evidence="5">
    <location>
        <begin position="49"/>
        <end position="167"/>
    </location>
</feature>
<dbReference type="InterPro" id="IPR013783">
    <property type="entry name" value="Ig-like_fold"/>
</dbReference>
<dbReference type="GO" id="GO:0008849">
    <property type="term" value="F:enterochelin esterase activity"/>
    <property type="evidence" value="ECO:0007669"/>
    <property type="project" value="InterPro"/>
</dbReference>
<keyword evidence="3" id="KW-0378">Hydrolase</keyword>
<comment type="similarity">
    <text evidence="4">Belongs to the Fes family.</text>
</comment>
<comment type="subcellular location">
    <subcellularLocation>
        <location evidence="1">Cytoplasm</location>
    </subcellularLocation>
</comment>
<evidence type="ECO:0000313" key="6">
    <source>
        <dbReference type="EMBL" id="OLO51259.1"/>
    </source>
</evidence>
<dbReference type="Gene3D" id="2.60.40.10">
    <property type="entry name" value="Immunoglobulins"/>
    <property type="match status" value="1"/>
</dbReference>
<evidence type="ECO:0000256" key="2">
    <source>
        <dbReference type="ARBA" id="ARBA00022490"/>
    </source>
</evidence>
<dbReference type="GO" id="GO:0005506">
    <property type="term" value="F:iron ion binding"/>
    <property type="evidence" value="ECO:0007669"/>
    <property type="project" value="InterPro"/>
</dbReference>
<protein>
    <submittedName>
        <fullName evidence="6">Enterochelin esterase</fullName>
    </submittedName>
</protein>
<organism evidence="6 7">
    <name type="scientific">Actinomyces oris</name>
    <dbReference type="NCBI Taxonomy" id="544580"/>
    <lineage>
        <taxon>Bacteria</taxon>
        <taxon>Bacillati</taxon>
        <taxon>Actinomycetota</taxon>
        <taxon>Actinomycetes</taxon>
        <taxon>Actinomycetales</taxon>
        <taxon>Actinomycetaceae</taxon>
        <taxon>Actinomyces</taxon>
    </lineage>
</organism>
<dbReference type="Pfam" id="PF11806">
    <property type="entry name" value="Enterochelin_N"/>
    <property type="match status" value="1"/>
</dbReference>
<dbReference type="SUPFAM" id="SSF53474">
    <property type="entry name" value="alpha/beta-Hydrolases"/>
    <property type="match status" value="1"/>
</dbReference>
<dbReference type="InterPro" id="IPR029058">
    <property type="entry name" value="AB_hydrolase_fold"/>
</dbReference>
<keyword evidence="2" id="KW-0963">Cytoplasm</keyword>
<dbReference type="GO" id="GO:0005975">
    <property type="term" value="P:carbohydrate metabolic process"/>
    <property type="evidence" value="ECO:0007669"/>
    <property type="project" value="UniProtKB-ARBA"/>
</dbReference>
<proteinExistence type="inferred from homology"/>
<dbReference type="SUPFAM" id="SSF81296">
    <property type="entry name" value="E set domains"/>
    <property type="match status" value="1"/>
</dbReference>
<name>A0A1Q8VT53_9ACTO</name>
<evidence type="ECO:0000256" key="4">
    <source>
        <dbReference type="ARBA" id="ARBA00024201"/>
    </source>
</evidence>
<accession>A0A1Q8VT53</accession>
<dbReference type="GO" id="GO:0005737">
    <property type="term" value="C:cytoplasm"/>
    <property type="evidence" value="ECO:0007669"/>
    <property type="project" value="UniProtKB-SubCell"/>
</dbReference>
<dbReference type="InterPro" id="IPR050583">
    <property type="entry name" value="Mycobacterial_A85_antigen"/>
</dbReference>
<dbReference type="InterPro" id="IPR014756">
    <property type="entry name" value="Ig_E-set"/>
</dbReference>
<evidence type="ECO:0000313" key="7">
    <source>
        <dbReference type="Proteomes" id="UP000186394"/>
    </source>
</evidence>
<dbReference type="Gene3D" id="3.40.50.1820">
    <property type="entry name" value="alpha/beta hydrolase"/>
    <property type="match status" value="1"/>
</dbReference>